<sequence>MDANSLREAAGFLDRGRDNARRRVSQATERTLNMAGQFHQPQPSQWMVSLEHSRALLDGECLTPDGEEEDDEDDFVSIPRPYEDSRREILLQSERDDEHTSNTSEENADAEGSWAGYSSSCYDSDSDDDGRPRDSGDGLLPPPPEAPGGEDTSHTASRSSEPIRLSALASHPAFLPLLLQHGTESRLRRTRRTRSPSHSPQQEDADAQGTDYARHSPSGPATPMTLTYFQYAAWSNSTYAQVVAKCLAIVEAVWRRVYGGNDGNATREDLIPIEEEYVEAP</sequence>
<protein>
    <submittedName>
        <fullName evidence="2">Uncharacterized protein</fullName>
    </submittedName>
</protein>
<evidence type="ECO:0000256" key="1">
    <source>
        <dbReference type="SAM" id="MobiDB-lite"/>
    </source>
</evidence>
<keyword evidence="3" id="KW-1185">Reference proteome</keyword>
<proteinExistence type="predicted"/>
<dbReference type="AlphaFoldDB" id="A0A6A6I010"/>
<feature type="compositionally biased region" description="Basic and acidic residues" evidence="1">
    <location>
        <begin position="81"/>
        <end position="100"/>
    </location>
</feature>
<feature type="region of interest" description="Disordered" evidence="1">
    <location>
        <begin position="180"/>
        <end position="220"/>
    </location>
</feature>
<name>A0A6A6I010_9PLEO</name>
<gene>
    <name evidence="2" type="ORF">BU26DRAFT_509778</name>
</gene>
<feature type="compositionally biased region" description="Acidic residues" evidence="1">
    <location>
        <begin position="65"/>
        <end position="75"/>
    </location>
</feature>
<dbReference type="Proteomes" id="UP000800094">
    <property type="component" value="Unassembled WGS sequence"/>
</dbReference>
<dbReference type="EMBL" id="ML987205">
    <property type="protein sequence ID" value="KAF2243223.1"/>
    <property type="molecule type" value="Genomic_DNA"/>
</dbReference>
<reference evidence="2" key="1">
    <citation type="journal article" date="2020" name="Stud. Mycol.">
        <title>101 Dothideomycetes genomes: a test case for predicting lifestyles and emergence of pathogens.</title>
        <authorList>
            <person name="Haridas S."/>
            <person name="Albert R."/>
            <person name="Binder M."/>
            <person name="Bloem J."/>
            <person name="Labutti K."/>
            <person name="Salamov A."/>
            <person name="Andreopoulos B."/>
            <person name="Baker S."/>
            <person name="Barry K."/>
            <person name="Bills G."/>
            <person name="Bluhm B."/>
            <person name="Cannon C."/>
            <person name="Castanera R."/>
            <person name="Culley D."/>
            <person name="Daum C."/>
            <person name="Ezra D."/>
            <person name="Gonzalez J."/>
            <person name="Henrissat B."/>
            <person name="Kuo A."/>
            <person name="Liang C."/>
            <person name="Lipzen A."/>
            <person name="Lutzoni F."/>
            <person name="Magnuson J."/>
            <person name="Mondo S."/>
            <person name="Nolan M."/>
            <person name="Ohm R."/>
            <person name="Pangilinan J."/>
            <person name="Park H.-J."/>
            <person name="Ramirez L."/>
            <person name="Alfaro M."/>
            <person name="Sun H."/>
            <person name="Tritt A."/>
            <person name="Yoshinaga Y."/>
            <person name="Zwiers L.-H."/>
            <person name="Turgeon B."/>
            <person name="Goodwin S."/>
            <person name="Spatafora J."/>
            <person name="Crous P."/>
            <person name="Grigoriev I."/>
        </authorList>
    </citation>
    <scope>NUCLEOTIDE SEQUENCE</scope>
    <source>
        <strain evidence="2">CBS 122368</strain>
    </source>
</reference>
<evidence type="ECO:0000313" key="2">
    <source>
        <dbReference type="EMBL" id="KAF2243223.1"/>
    </source>
</evidence>
<feature type="region of interest" description="Disordered" evidence="1">
    <location>
        <begin position="57"/>
        <end position="161"/>
    </location>
</feature>
<organism evidence="2 3">
    <name type="scientific">Trematosphaeria pertusa</name>
    <dbReference type="NCBI Taxonomy" id="390896"/>
    <lineage>
        <taxon>Eukaryota</taxon>
        <taxon>Fungi</taxon>
        <taxon>Dikarya</taxon>
        <taxon>Ascomycota</taxon>
        <taxon>Pezizomycotina</taxon>
        <taxon>Dothideomycetes</taxon>
        <taxon>Pleosporomycetidae</taxon>
        <taxon>Pleosporales</taxon>
        <taxon>Massarineae</taxon>
        <taxon>Trematosphaeriaceae</taxon>
        <taxon>Trematosphaeria</taxon>
    </lineage>
</organism>
<dbReference type="RefSeq" id="XP_033678227.1">
    <property type="nucleotide sequence ID" value="XM_033827169.1"/>
</dbReference>
<accession>A0A6A6I010</accession>
<feature type="region of interest" description="Disordered" evidence="1">
    <location>
        <begin position="1"/>
        <end position="26"/>
    </location>
</feature>
<dbReference type="GeneID" id="54580499"/>
<evidence type="ECO:0000313" key="3">
    <source>
        <dbReference type="Proteomes" id="UP000800094"/>
    </source>
</evidence>